<gene>
    <name evidence="3" type="ORF">N7532_000221</name>
</gene>
<reference evidence="3" key="2">
    <citation type="journal article" date="2023" name="IMA Fungus">
        <title>Comparative genomic study of the Penicillium genus elucidates a diverse pangenome and 15 lateral gene transfer events.</title>
        <authorList>
            <person name="Petersen C."/>
            <person name="Sorensen T."/>
            <person name="Nielsen M.R."/>
            <person name="Sondergaard T.E."/>
            <person name="Sorensen J.L."/>
            <person name="Fitzpatrick D.A."/>
            <person name="Frisvad J.C."/>
            <person name="Nielsen K.L."/>
        </authorList>
    </citation>
    <scope>NUCLEOTIDE SEQUENCE</scope>
    <source>
        <strain evidence="3">IBT 30761</strain>
    </source>
</reference>
<evidence type="ECO:0000313" key="4">
    <source>
        <dbReference type="Proteomes" id="UP001149074"/>
    </source>
</evidence>
<feature type="compositionally biased region" description="Polar residues" evidence="1">
    <location>
        <begin position="281"/>
        <end position="296"/>
    </location>
</feature>
<accession>A0A9W9G544</accession>
<protein>
    <recommendedName>
        <fullName evidence="2">AB hydrolase-1 domain-containing protein</fullName>
    </recommendedName>
</protein>
<dbReference type="Gene3D" id="3.40.50.1820">
    <property type="entry name" value="alpha/beta hydrolase"/>
    <property type="match status" value="1"/>
</dbReference>
<feature type="region of interest" description="Disordered" evidence="1">
    <location>
        <begin position="56"/>
        <end position="89"/>
    </location>
</feature>
<dbReference type="PANTHER" id="PTHR43433:SF10">
    <property type="entry name" value="AB HYDROLASE-1 DOMAIN-CONTAINING PROTEIN"/>
    <property type="match status" value="1"/>
</dbReference>
<dbReference type="InterPro" id="IPR000073">
    <property type="entry name" value="AB_hydrolase_1"/>
</dbReference>
<dbReference type="GeneID" id="81351704"/>
<dbReference type="InterPro" id="IPR029058">
    <property type="entry name" value="AB_hydrolase_fold"/>
</dbReference>
<feature type="compositionally biased region" description="Basic and acidic residues" evidence="1">
    <location>
        <begin position="65"/>
        <end position="78"/>
    </location>
</feature>
<feature type="region of interest" description="Disordered" evidence="1">
    <location>
        <begin position="119"/>
        <end position="180"/>
    </location>
</feature>
<feature type="region of interest" description="Disordered" evidence="1">
    <location>
        <begin position="701"/>
        <end position="785"/>
    </location>
</feature>
<evidence type="ECO:0000313" key="3">
    <source>
        <dbReference type="EMBL" id="KAJ5112176.1"/>
    </source>
</evidence>
<reference evidence="3" key="1">
    <citation type="submission" date="2022-11" db="EMBL/GenBank/DDBJ databases">
        <authorList>
            <person name="Petersen C."/>
        </authorList>
    </citation>
    <scope>NUCLEOTIDE SEQUENCE</scope>
    <source>
        <strain evidence="3">IBT 30761</strain>
    </source>
</reference>
<dbReference type="SUPFAM" id="SSF53474">
    <property type="entry name" value="alpha/beta-Hydrolases"/>
    <property type="match status" value="1"/>
</dbReference>
<dbReference type="PANTHER" id="PTHR43433">
    <property type="entry name" value="HYDROLASE, ALPHA/BETA FOLD FAMILY PROTEIN"/>
    <property type="match status" value="1"/>
</dbReference>
<dbReference type="AlphaFoldDB" id="A0A9W9G544"/>
<dbReference type="GO" id="GO:0072330">
    <property type="term" value="P:monocarboxylic acid biosynthetic process"/>
    <property type="evidence" value="ECO:0007669"/>
    <property type="project" value="UniProtKB-ARBA"/>
</dbReference>
<dbReference type="RefSeq" id="XP_056479949.1">
    <property type="nucleotide sequence ID" value="XM_056612725.1"/>
</dbReference>
<proteinExistence type="predicted"/>
<feature type="compositionally biased region" description="Basic and acidic residues" evidence="1">
    <location>
        <begin position="775"/>
        <end position="785"/>
    </location>
</feature>
<dbReference type="OrthoDB" id="435520at2759"/>
<feature type="compositionally biased region" description="Basic residues" evidence="1">
    <location>
        <begin position="316"/>
        <end position="335"/>
    </location>
</feature>
<feature type="compositionally biased region" description="Polar residues" evidence="1">
    <location>
        <begin position="342"/>
        <end position="358"/>
    </location>
</feature>
<feature type="compositionally biased region" description="Basic and acidic residues" evidence="1">
    <location>
        <begin position="260"/>
        <end position="273"/>
    </location>
</feature>
<organism evidence="3 4">
    <name type="scientific">Penicillium argentinense</name>
    <dbReference type="NCBI Taxonomy" id="1131581"/>
    <lineage>
        <taxon>Eukaryota</taxon>
        <taxon>Fungi</taxon>
        <taxon>Dikarya</taxon>
        <taxon>Ascomycota</taxon>
        <taxon>Pezizomycotina</taxon>
        <taxon>Eurotiomycetes</taxon>
        <taxon>Eurotiomycetidae</taxon>
        <taxon>Eurotiales</taxon>
        <taxon>Aspergillaceae</taxon>
        <taxon>Penicillium</taxon>
    </lineage>
</organism>
<feature type="compositionally biased region" description="Basic and acidic residues" evidence="1">
    <location>
        <begin position="208"/>
        <end position="223"/>
    </location>
</feature>
<evidence type="ECO:0000256" key="1">
    <source>
        <dbReference type="SAM" id="MobiDB-lite"/>
    </source>
</evidence>
<dbReference type="GO" id="GO:0017000">
    <property type="term" value="P:antibiotic biosynthetic process"/>
    <property type="evidence" value="ECO:0007669"/>
    <property type="project" value="UniProtKB-ARBA"/>
</dbReference>
<dbReference type="Proteomes" id="UP001149074">
    <property type="component" value="Unassembled WGS sequence"/>
</dbReference>
<evidence type="ECO:0000259" key="2">
    <source>
        <dbReference type="Pfam" id="PF00561"/>
    </source>
</evidence>
<feature type="compositionally biased region" description="Basic and acidic residues" evidence="1">
    <location>
        <begin position="463"/>
        <end position="478"/>
    </location>
</feature>
<feature type="compositionally biased region" description="Polar residues" evidence="1">
    <location>
        <begin position="142"/>
        <end position="159"/>
    </location>
</feature>
<sequence>MHLHDAPPATPKPAESALLNRRRRRKSLPGRAKGANADPTSPEVISSLISSLSTISVPLNSHFDNVPRIDSKDSKDSDPGLPEHGFGMNYGTYATVEEHPNDSPFLHPDDAASSPVIRMARAPPSPKSPKSPRSPRFKPFKQNDSATRPASRDSYTSVRTAHEDTPSVFGTISTEPGPRLSTAVSIASNSSAGRKSLKGQFGLLKKSSREFNSDKDSQVDRLRKTNSLNDSVRHNIPRSRASLRSMHSMADLAEEAAPNGRKDGLKDDLKEEPSEGLVASTPPTRELQSIQSTPDNHNPGGIGSGRIIPTRDSSLRHRHSQSSSSKKRRSARHSRYSSTASKESTAENGLPGTSNDAEQVTKRIQQLKDQQQKIKTELESDDGPSRPTKAATTPAKPVETPRSGSLFDHGRGTPNGRSVKSDRPPVNDSAPSPAVMTGKNRTSKPGAPLASKPTNFSPQVHKSPPEKPEMESRYRRSLEPITPTRSHRRTPSGPQSANRPSFNTERPSSADSIDLAVDDYVFSPKLTQRVVHPTTGRTIAFSEVGNPKGHVVLCCLGMGLTRYLMAFYDELARTLNLRLVTLDRPGVGESEPHGVDEPSTPLSWPDDVAIVCNYLRVTKFSILAHSAGAIYALATALRIPQHIRGRIHLLAPWIPPSQLSSIGSQKEPAPNNAVPYSQRILRALPTSLLKVANTSFMSATSASITTSLPKSPKRSKRKAAKEAATAEIPPIPDIETASHHQNEDPAPLSGSRSYGTIPHHASSRRSDATLGSRAKSPEEELERQRDYDTRLTHRIWELATANANPAVDLLICLERRQTIGFRYVDITRSVVIQHGSKDTRVPVENVQWLGKTMRRCEVRILEGEGHGLMASASVMGSVLTEIAKEWEDWTTIVQGRRRATANHARPGLSIQT</sequence>
<feature type="compositionally biased region" description="Polar residues" evidence="1">
    <location>
        <begin position="492"/>
        <end position="510"/>
    </location>
</feature>
<name>A0A9W9G544_9EURO</name>
<keyword evidence="4" id="KW-1185">Reference proteome</keyword>
<comment type="caution">
    <text evidence="3">The sequence shown here is derived from an EMBL/GenBank/DDBJ whole genome shotgun (WGS) entry which is preliminary data.</text>
</comment>
<feature type="domain" description="AB hydrolase-1" evidence="2">
    <location>
        <begin position="551"/>
        <end position="664"/>
    </location>
</feature>
<dbReference type="InterPro" id="IPR050471">
    <property type="entry name" value="AB_hydrolase"/>
</dbReference>
<feature type="region of interest" description="Disordered" evidence="1">
    <location>
        <begin position="1"/>
        <end position="42"/>
    </location>
</feature>
<feature type="region of interest" description="Disordered" evidence="1">
    <location>
        <begin position="208"/>
        <end position="510"/>
    </location>
</feature>
<dbReference type="EMBL" id="JAPQKI010000001">
    <property type="protein sequence ID" value="KAJ5112176.1"/>
    <property type="molecule type" value="Genomic_DNA"/>
</dbReference>
<dbReference type="Pfam" id="PF00561">
    <property type="entry name" value="Abhydrolase_1"/>
    <property type="match status" value="1"/>
</dbReference>